<evidence type="ECO:0000256" key="2">
    <source>
        <dbReference type="ARBA" id="ARBA00022475"/>
    </source>
</evidence>
<comment type="caution">
    <text evidence="7">The sequence shown here is derived from an EMBL/GenBank/DDBJ whole genome shotgun (WGS) entry which is preliminary data.</text>
</comment>
<dbReference type="Proteomes" id="UP001500974">
    <property type="component" value="Unassembled WGS sequence"/>
</dbReference>
<name>A0ABN3ANZ0_9MICC</name>
<keyword evidence="2" id="KW-1003">Cell membrane</keyword>
<comment type="subcellular location">
    <subcellularLocation>
        <location evidence="1">Cell membrane</location>
        <topology evidence="1">Multi-pass membrane protein</topology>
    </subcellularLocation>
</comment>
<dbReference type="EMBL" id="BAAAON010000001">
    <property type="protein sequence ID" value="GAA2172900.1"/>
    <property type="molecule type" value="Genomic_DNA"/>
</dbReference>
<evidence type="ECO:0000256" key="5">
    <source>
        <dbReference type="ARBA" id="ARBA00023136"/>
    </source>
</evidence>
<evidence type="ECO:0000256" key="3">
    <source>
        <dbReference type="ARBA" id="ARBA00022692"/>
    </source>
</evidence>
<accession>A0ABN3ANZ0</accession>
<evidence type="ECO:0000256" key="6">
    <source>
        <dbReference type="SAM" id="Phobius"/>
    </source>
</evidence>
<feature type="transmembrane region" description="Helical" evidence="6">
    <location>
        <begin position="34"/>
        <end position="53"/>
    </location>
</feature>
<keyword evidence="3 6" id="KW-0812">Transmembrane</keyword>
<keyword evidence="8" id="KW-1185">Reference proteome</keyword>
<proteinExistence type="predicted"/>
<evidence type="ECO:0000313" key="8">
    <source>
        <dbReference type="Proteomes" id="UP001500974"/>
    </source>
</evidence>
<keyword evidence="4 6" id="KW-1133">Transmembrane helix</keyword>
<organism evidence="7 8">
    <name type="scientific">Arthrobacter parietis</name>
    <dbReference type="NCBI Taxonomy" id="271434"/>
    <lineage>
        <taxon>Bacteria</taxon>
        <taxon>Bacillati</taxon>
        <taxon>Actinomycetota</taxon>
        <taxon>Actinomycetes</taxon>
        <taxon>Micrococcales</taxon>
        <taxon>Micrococcaceae</taxon>
        <taxon>Arthrobacter</taxon>
    </lineage>
</organism>
<dbReference type="RefSeq" id="WP_056544404.1">
    <property type="nucleotide sequence ID" value="NZ_BAAAON010000001.1"/>
</dbReference>
<evidence type="ECO:0000256" key="4">
    <source>
        <dbReference type="ARBA" id="ARBA00022989"/>
    </source>
</evidence>
<dbReference type="InterPro" id="IPR007208">
    <property type="entry name" value="MrpF/PhaF-like"/>
</dbReference>
<reference evidence="7 8" key="1">
    <citation type="journal article" date="2019" name="Int. J. Syst. Evol. Microbiol.">
        <title>The Global Catalogue of Microorganisms (GCM) 10K type strain sequencing project: providing services to taxonomists for standard genome sequencing and annotation.</title>
        <authorList>
            <consortium name="The Broad Institute Genomics Platform"/>
            <consortium name="The Broad Institute Genome Sequencing Center for Infectious Disease"/>
            <person name="Wu L."/>
            <person name="Ma J."/>
        </authorList>
    </citation>
    <scope>NUCLEOTIDE SEQUENCE [LARGE SCALE GENOMIC DNA]</scope>
    <source>
        <strain evidence="7 8">JCM 14917</strain>
    </source>
</reference>
<dbReference type="Pfam" id="PF04066">
    <property type="entry name" value="MrpF_PhaF"/>
    <property type="match status" value="1"/>
</dbReference>
<evidence type="ECO:0008006" key="9">
    <source>
        <dbReference type="Google" id="ProtNLM"/>
    </source>
</evidence>
<evidence type="ECO:0000313" key="7">
    <source>
        <dbReference type="EMBL" id="GAA2172900.1"/>
    </source>
</evidence>
<evidence type="ECO:0000256" key="1">
    <source>
        <dbReference type="ARBA" id="ARBA00004651"/>
    </source>
</evidence>
<feature type="transmembrane region" description="Helical" evidence="6">
    <location>
        <begin position="60"/>
        <end position="81"/>
    </location>
</feature>
<sequence length="85" mass="8749">MNVILGIIAVILGVSALCAIYRVARGPSILDRVLAVDVLLAIVGGALAADMVFNGHTNSLVILVATSVVGFIASVTVARFVTEKK</sequence>
<protein>
    <recommendedName>
        <fullName evidence="9">Cation:proton antiporter</fullName>
    </recommendedName>
</protein>
<gene>
    <name evidence="7" type="ORF">GCM10009784_05180</name>
</gene>
<keyword evidence="5 6" id="KW-0472">Membrane</keyword>